<evidence type="ECO:0000259" key="3">
    <source>
        <dbReference type="PROSITE" id="PS51332"/>
    </source>
</evidence>
<dbReference type="PANTHER" id="PTHR45833:SF1">
    <property type="entry name" value="METHIONINE SYNTHASE"/>
    <property type="match status" value="1"/>
</dbReference>
<evidence type="ECO:0000313" key="7">
    <source>
        <dbReference type="Proteomes" id="UP000295176"/>
    </source>
</evidence>
<dbReference type="GO" id="GO:0031419">
    <property type="term" value="F:cobalamin binding"/>
    <property type="evidence" value="ECO:0007669"/>
    <property type="project" value="InterPro"/>
</dbReference>
<dbReference type="Gene3D" id="3.40.50.280">
    <property type="entry name" value="Cobalamin-binding domain"/>
    <property type="match status" value="1"/>
</dbReference>
<evidence type="ECO:0000256" key="2">
    <source>
        <dbReference type="ARBA" id="ARBA00023285"/>
    </source>
</evidence>
<organism evidence="4 6">
    <name type="scientific">Halanaerobium saccharolyticum</name>
    <dbReference type="NCBI Taxonomy" id="43595"/>
    <lineage>
        <taxon>Bacteria</taxon>
        <taxon>Bacillati</taxon>
        <taxon>Bacillota</taxon>
        <taxon>Clostridia</taxon>
        <taxon>Halanaerobiales</taxon>
        <taxon>Halanaerobiaceae</taxon>
        <taxon>Halanaerobium</taxon>
    </lineage>
</organism>
<dbReference type="OrthoDB" id="1892080at2"/>
<dbReference type="InterPro" id="IPR003759">
    <property type="entry name" value="Cbl-bd_cap"/>
</dbReference>
<dbReference type="PANTHER" id="PTHR45833">
    <property type="entry name" value="METHIONINE SYNTHASE"/>
    <property type="match status" value="1"/>
</dbReference>
<dbReference type="GO" id="GO:0008705">
    <property type="term" value="F:methionine synthase activity"/>
    <property type="evidence" value="ECO:0007669"/>
    <property type="project" value="TreeGrafter"/>
</dbReference>
<dbReference type="AlphaFoldDB" id="A0A2T5RF85"/>
<dbReference type="InterPro" id="IPR050554">
    <property type="entry name" value="Met_Synthase/Corrinoid"/>
</dbReference>
<sequence length="216" mass="23862">MAAIDLAVEDLKTTLLQINRIEAAKIFKNFYEKDKNFEMLEHLTIEVLEKIGDGWENGQLSLSQVYMSGVICEELIEKYIPKNIVSDKNELKIAIGVLQDHHSLGKRIVYSVLKAGGYDPVDFGQGLTVEEIVARTLKEEIDILLISTLMLPSALKVKKVVERLRDGGSSAKVIVGGAPFRLDSNLWEKVNADADGKNGAKASKIIESFMKGGKQS</sequence>
<evidence type="ECO:0000256" key="1">
    <source>
        <dbReference type="ARBA" id="ARBA00022723"/>
    </source>
</evidence>
<dbReference type="EMBL" id="SNXX01000019">
    <property type="protein sequence ID" value="TDP90640.1"/>
    <property type="molecule type" value="Genomic_DNA"/>
</dbReference>
<gene>
    <name evidence="5" type="ORF">C7957_1198</name>
    <name evidence="4" type="ORF">C8C76_1583</name>
</gene>
<dbReference type="EMBL" id="QAXS01000058">
    <property type="protein sequence ID" value="PTV92995.1"/>
    <property type="molecule type" value="Genomic_DNA"/>
</dbReference>
<dbReference type="GO" id="GO:0050667">
    <property type="term" value="P:homocysteine metabolic process"/>
    <property type="evidence" value="ECO:0007669"/>
    <property type="project" value="TreeGrafter"/>
</dbReference>
<dbReference type="GO" id="GO:0046653">
    <property type="term" value="P:tetrahydrofolate metabolic process"/>
    <property type="evidence" value="ECO:0007669"/>
    <property type="project" value="TreeGrafter"/>
</dbReference>
<proteinExistence type="predicted"/>
<accession>A0A2T5RF85</accession>
<dbReference type="Pfam" id="PF02310">
    <property type="entry name" value="B12-binding"/>
    <property type="match status" value="1"/>
</dbReference>
<dbReference type="Proteomes" id="UP000244089">
    <property type="component" value="Unassembled WGS sequence"/>
</dbReference>
<dbReference type="GO" id="GO:0005829">
    <property type="term" value="C:cytosol"/>
    <property type="evidence" value="ECO:0007669"/>
    <property type="project" value="TreeGrafter"/>
</dbReference>
<evidence type="ECO:0000313" key="5">
    <source>
        <dbReference type="EMBL" id="TDP90640.1"/>
    </source>
</evidence>
<dbReference type="InterPro" id="IPR036724">
    <property type="entry name" value="Cobalamin-bd_sf"/>
</dbReference>
<dbReference type="GO" id="GO:0046872">
    <property type="term" value="F:metal ion binding"/>
    <property type="evidence" value="ECO:0007669"/>
    <property type="project" value="UniProtKB-KW"/>
</dbReference>
<dbReference type="PROSITE" id="PS51332">
    <property type="entry name" value="B12_BINDING"/>
    <property type="match status" value="1"/>
</dbReference>
<keyword evidence="1" id="KW-0479">Metal-binding</keyword>
<dbReference type="Pfam" id="PF02607">
    <property type="entry name" value="B12-binding_2"/>
    <property type="match status" value="1"/>
</dbReference>
<dbReference type="Proteomes" id="UP000295176">
    <property type="component" value="Unassembled WGS sequence"/>
</dbReference>
<keyword evidence="2" id="KW-0170">Cobalt</keyword>
<dbReference type="InterPro" id="IPR036594">
    <property type="entry name" value="Meth_synthase_dom"/>
</dbReference>
<evidence type="ECO:0000313" key="6">
    <source>
        <dbReference type="Proteomes" id="UP000244089"/>
    </source>
</evidence>
<dbReference type="InterPro" id="IPR006158">
    <property type="entry name" value="Cobalamin-bd"/>
</dbReference>
<evidence type="ECO:0000313" key="4">
    <source>
        <dbReference type="EMBL" id="PTV92995.1"/>
    </source>
</evidence>
<name>A0A2T5RF85_9FIRM</name>
<comment type="caution">
    <text evidence="4">The sequence shown here is derived from an EMBL/GenBank/DDBJ whole genome shotgun (WGS) entry which is preliminary data.</text>
</comment>
<dbReference type="SUPFAM" id="SSF52242">
    <property type="entry name" value="Cobalamin (vitamin B12)-binding domain"/>
    <property type="match status" value="1"/>
</dbReference>
<feature type="domain" description="B12-binding" evidence="3">
    <location>
        <begin position="89"/>
        <end position="216"/>
    </location>
</feature>
<reference evidence="4 6" key="1">
    <citation type="submission" date="2018-04" db="EMBL/GenBank/DDBJ databases">
        <title>Subsurface microbial communities from deep shales in Ohio and West Virginia, USA.</title>
        <authorList>
            <person name="Wrighton K."/>
        </authorList>
    </citation>
    <scope>NUCLEOTIDE SEQUENCE [LARGE SCALE GENOMIC DNA]</scope>
    <source>
        <strain evidence="5 7">MSL 7</strain>
        <strain evidence="4 6">WC1</strain>
    </source>
</reference>
<protein>
    <submittedName>
        <fullName evidence="4">Methanogenic corrinoid protein MtbC1</fullName>
    </submittedName>
</protein>
<dbReference type="RefSeq" id="WP_108142835.1">
    <property type="nucleotide sequence ID" value="NZ_QAXS01000058.1"/>
</dbReference>
<dbReference type="Gene3D" id="1.10.1240.10">
    <property type="entry name" value="Methionine synthase domain"/>
    <property type="match status" value="1"/>
</dbReference>